<gene>
    <name evidence="2" type="ORF">AR9_g215</name>
</gene>
<keyword evidence="1" id="KW-1133">Transmembrane helix</keyword>
<evidence type="ECO:0000313" key="2">
    <source>
        <dbReference type="EMBL" id="AMS01299.1"/>
    </source>
</evidence>
<dbReference type="GeneID" id="29058933"/>
<keyword evidence="1" id="KW-0812">Transmembrane</keyword>
<dbReference type="Proteomes" id="UP000202618">
    <property type="component" value="Segment"/>
</dbReference>
<protein>
    <submittedName>
        <fullName evidence="2">Virion protein</fullName>
    </submittedName>
</protein>
<name>A0A172JIC3_BPPB1</name>
<sequence>MFFEKKTTLLEQNDEFLGGILIREDSEWSKYKIQSLAEDIKSDVTDRVVTNLFSDIKSKALSVDFAIVDKSKGDITRLANYNTISNAISFIKKGVSGQSDDAQIVKAVSQLEFTLNTLIKYKKDFQRGFMLNDSITRYLYNSIVIAIIQGTSYLVSETVQLTKDNLNLYNVTYRDSKEIFNNNHIKSISVFNQLERKGQLVKLFKESHNLAENTLINIGKDVLKRLSDLGGVTKWIAILGLIGFSLTFIRSIIFLYFNSRVKLSQYLTHLKDFVEMNSSTLEHDAKKVRERQEKIAQALGKLSDRIRVDQNVANDRANSQIEESNKIIAIDNSPSNNSTSLDLY</sequence>
<accession>A0A172JIC3</accession>
<dbReference type="KEGG" id="vg:29058933"/>
<dbReference type="RefSeq" id="YP_009283119.1">
    <property type="nucleotide sequence ID" value="NC_031039.1"/>
</dbReference>
<keyword evidence="1" id="KW-0472">Membrane</keyword>
<evidence type="ECO:0000256" key="1">
    <source>
        <dbReference type="SAM" id="Phobius"/>
    </source>
</evidence>
<reference evidence="2 3" key="1">
    <citation type="journal article" date="2016" name="Virology">
        <title>The genome of AR9, a giant transducing Bacillus phage encoding two multisubunit RNA polymerases.</title>
        <authorList>
            <person name="Lavysh D."/>
            <person name="Sokolova M."/>
            <person name="Minakhin L."/>
            <person name="Yakunina M."/>
            <person name="Artamonova T."/>
            <person name="Kozyavkin S."/>
            <person name="Makarova K.S."/>
            <person name="Koonin E.V."/>
            <person name="Severinov K."/>
        </authorList>
    </citation>
    <scope>NUCLEOTIDE SEQUENCE [LARGE SCALE GENOMIC DNA]</scope>
</reference>
<feature type="transmembrane region" description="Helical" evidence="1">
    <location>
        <begin position="235"/>
        <end position="257"/>
    </location>
</feature>
<organism evidence="2 3">
    <name type="scientific">Bacillus phage AR9</name>
    <dbReference type="NCBI Taxonomy" id="1815509"/>
    <lineage>
        <taxon>Viruses</taxon>
        <taxon>Duplodnaviria</taxon>
        <taxon>Heunggongvirae</taxon>
        <taxon>Uroviricota</taxon>
        <taxon>Caudoviricetes</taxon>
        <taxon>Takahashivirus</taxon>
        <taxon>Bacillus phage PBS1</taxon>
    </lineage>
</organism>
<evidence type="ECO:0000313" key="3">
    <source>
        <dbReference type="Proteomes" id="UP000202618"/>
    </source>
</evidence>
<proteinExistence type="predicted"/>
<dbReference type="EMBL" id="KU878088">
    <property type="protein sequence ID" value="AMS01299.1"/>
    <property type="molecule type" value="Genomic_DNA"/>
</dbReference>